<dbReference type="InterPro" id="IPR036291">
    <property type="entry name" value="NAD(P)-bd_dom_sf"/>
</dbReference>
<comment type="similarity">
    <text evidence="1">Belongs to the NAD(P)-dependent epimerase/dehydratase family.</text>
</comment>
<dbReference type="Proteomes" id="UP000838686">
    <property type="component" value="Unassembled WGS sequence"/>
</dbReference>
<comment type="caution">
    <text evidence="3">The sequence shown here is derived from an EMBL/GenBank/DDBJ whole genome shotgun (WGS) entry which is preliminary data.</text>
</comment>
<reference evidence="3" key="1">
    <citation type="submission" date="2022-01" db="EMBL/GenBank/DDBJ databases">
        <authorList>
            <person name="Criscuolo A."/>
        </authorList>
    </citation>
    <scope>NUCLEOTIDE SEQUENCE</scope>
    <source>
        <strain evidence="3">CIP111893</strain>
    </source>
</reference>
<feature type="domain" description="NAD-dependent epimerase/dehydratase" evidence="2">
    <location>
        <begin position="3"/>
        <end position="242"/>
    </location>
</feature>
<dbReference type="RefSeq" id="WP_236344445.1">
    <property type="nucleotide sequence ID" value="NZ_CAKMMF010000026.1"/>
</dbReference>
<dbReference type="EMBL" id="CAKMMF010000026">
    <property type="protein sequence ID" value="CAH1216404.1"/>
    <property type="molecule type" value="Genomic_DNA"/>
</dbReference>
<evidence type="ECO:0000313" key="4">
    <source>
        <dbReference type="Proteomes" id="UP000838686"/>
    </source>
</evidence>
<proteinExistence type="inferred from homology"/>
<evidence type="ECO:0000313" key="3">
    <source>
        <dbReference type="EMBL" id="CAH1216404.1"/>
    </source>
</evidence>
<name>A0ABN8GTJ0_9BACL</name>
<dbReference type="Pfam" id="PF01370">
    <property type="entry name" value="Epimerase"/>
    <property type="match status" value="1"/>
</dbReference>
<dbReference type="InterPro" id="IPR001509">
    <property type="entry name" value="Epimerase_deHydtase"/>
</dbReference>
<keyword evidence="4" id="KW-1185">Reference proteome</keyword>
<evidence type="ECO:0000259" key="2">
    <source>
        <dbReference type="Pfam" id="PF01370"/>
    </source>
</evidence>
<gene>
    <name evidence="3" type="ORF">PAECIP111893_04115</name>
</gene>
<protein>
    <recommendedName>
        <fullName evidence="2">NAD-dependent epimerase/dehydratase domain-containing protein</fullName>
    </recommendedName>
</protein>
<dbReference type="SUPFAM" id="SSF51735">
    <property type="entry name" value="NAD(P)-binding Rossmann-fold domains"/>
    <property type="match status" value="1"/>
</dbReference>
<accession>A0ABN8GTJ0</accession>
<dbReference type="Gene3D" id="3.40.50.720">
    <property type="entry name" value="NAD(P)-binding Rossmann-like Domain"/>
    <property type="match status" value="1"/>
</dbReference>
<sequence>MRILIIGGTSFIGPHVVKLLVERGHQVTVFHRGGQEAVELPSAVAHLYGDRTRMLERREEFRRLAPEVVLDMIPSTQEDADMLVRTFAGIAQRIVAVSSQDVYRAYGLVRGSETGDLELEATPITESSRLRETFYPYGDSSKAADDWCNRYEKILVEQAVMDCDSSAGTIVRLPAIYGPKDSQHRLFSYLNLQRIVDRRPYIVLDEAFAQWRWTHAYVENAALAIVLAVVDSRSAGRIYNVGEPEAPLMIDFVQKIGEQLGWQGDIVRVPKSDLPEQLQFPLNTSQQLIVDSSRIREELGYKESVSWEEGLSKTIQWEVEHLPAAIDRKYRMKLDYEKEDEFLQSIGIKL</sequence>
<organism evidence="3 4">
    <name type="scientific">Paenibacillus plantiphilus</name>
    <dbReference type="NCBI Taxonomy" id="2905650"/>
    <lineage>
        <taxon>Bacteria</taxon>
        <taxon>Bacillati</taxon>
        <taxon>Bacillota</taxon>
        <taxon>Bacilli</taxon>
        <taxon>Bacillales</taxon>
        <taxon>Paenibacillaceae</taxon>
        <taxon>Paenibacillus</taxon>
    </lineage>
</organism>
<evidence type="ECO:0000256" key="1">
    <source>
        <dbReference type="ARBA" id="ARBA00007637"/>
    </source>
</evidence>
<dbReference type="PANTHER" id="PTHR43000">
    <property type="entry name" value="DTDP-D-GLUCOSE 4,6-DEHYDRATASE-RELATED"/>
    <property type="match status" value="1"/>
</dbReference>